<dbReference type="Pfam" id="PF04397">
    <property type="entry name" value="LytTR"/>
    <property type="match status" value="1"/>
</dbReference>
<accession>A0A1N7Q3Z6</accession>
<keyword evidence="1 2" id="KW-0597">Phosphoprotein</keyword>
<dbReference type="SMART" id="SM00850">
    <property type="entry name" value="LytTR"/>
    <property type="match status" value="1"/>
</dbReference>
<dbReference type="Gene3D" id="3.40.50.2300">
    <property type="match status" value="1"/>
</dbReference>
<dbReference type="PANTHER" id="PTHR44591">
    <property type="entry name" value="STRESS RESPONSE REGULATOR PROTEIN 1"/>
    <property type="match status" value="1"/>
</dbReference>
<gene>
    <name evidence="5" type="ORF">SAMN05421761_12811</name>
</gene>
<dbReference type="Gene3D" id="2.40.50.1020">
    <property type="entry name" value="LytTr DNA-binding domain"/>
    <property type="match status" value="1"/>
</dbReference>
<feature type="domain" description="Response regulatory" evidence="3">
    <location>
        <begin position="6"/>
        <end position="118"/>
    </location>
</feature>
<protein>
    <submittedName>
        <fullName evidence="5">Two component transcriptional regulator, LytTR family</fullName>
    </submittedName>
</protein>
<dbReference type="GO" id="GO:0000160">
    <property type="term" value="P:phosphorelay signal transduction system"/>
    <property type="evidence" value="ECO:0007669"/>
    <property type="project" value="InterPro"/>
</dbReference>
<reference evidence="6" key="1">
    <citation type="submission" date="2017-01" db="EMBL/GenBank/DDBJ databases">
        <authorList>
            <person name="Varghese N."/>
            <person name="Submissions S."/>
        </authorList>
    </citation>
    <scope>NUCLEOTIDE SEQUENCE [LARGE SCALE GENOMIC DNA]</scope>
    <source>
        <strain evidence="6">DSM 46698</strain>
    </source>
</reference>
<sequence length="246" mass="28076">MSGKFKIGILDDEPKALALMAHYIKEEGDFDVLFQEDSPLKAMSLALEKELDLLITDIHMPNTNGIWVAQQMISHDIAVAITSGVWESAHMCINLDIVGFIHKPISQKGISDILEKYKLKYAIQSHKEKMLQVMPEKMFIKSNNPYIIESLDLNHVLYFKGAKDYAEIYFSASSGQKKLLYQISLHDITKSIEDPMVVRVHKSYVVNVRKIRKCIYDKAILEDGIEIPIGPSYRADLFKLLESRCL</sequence>
<dbReference type="Proteomes" id="UP000186026">
    <property type="component" value="Unassembled WGS sequence"/>
</dbReference>
<dbReference type="RefSeq" id="WP_076503120.1">
    <property type="nucleotide sequence ID" value="NZ_FTOP01000028.1"/>
</dbReference>
<evidence type="ECO:0000313" key="6">
    <source>
        <dbReference type="Proteomes" id="UP000186026"/>
    </source>
</evidence>
<dbReference type="SUPFAM" id="SSF52172">
    <property type="entry name" value="CheY-like"/>
    <property type="match status" value="1"/>
</dbReference>
<evidence type="ECO:0000259" key="3">
    <source>
        <dbReference type="PROSITE" id="PS50110"/>
    </source>
</evidence>
<dbReference type="InterPro" id="IPR050595">
    <property type="entry name" value="Bact_response_regulator"/>
</dbReference>
<feature type="modified residue" description="4-aspartylphosphate" evidence="2">
    <location>
        <position position="57"/>
    </location>
</feature>
<evidence type="ECO:0000313" key="5">
    <source>
        <dbReference type="EMBL" id="SIT17555.1"/>
    </source>
</evidence>
<dbReference type="EMBL" id="FTOP01000028">
    <property type="protein sequence ID" value="SIT17555.1"/>
    <property type="molecule type" value="Genomic_DNA"/>
</dbReference>
<evidence type="ECO:0000256" key="2">
    <source>
        <dbReference type="PROSITE-ProRule" id="PRU00169"/>
    </source>
</evidence>
<dbReference type="InterPro" id="IPR007492">
    <property type="entry name" value="LytTR_DNA-bd_dom"/>
</dbReference>
<dbReference type="PROSITE" id="PS50930">
    <property type="entry name" value="HTH_LYTTR"/>
    <property type="match status" value="1"/>
</dbReference>
<dbReference type="PROSITE" id="PS50110">
    <property type="entry name" value="RESPONSE_REGULATORY"/>
    <property type="match status" value="1"/>
</dbReference>
<dbReference type="GO" id="GO:0003677">
    <property type="term" value="F:DNA binding"/>
    <property type="evidence" value="ECO:0007669"/>
    <property type="project" value="InterPro"/>
</dbReference>
<dbReference type="InterPro" id="IPR011006">
    <property type="entry name" value="CheY-like_superfamily"/>
</dbReference>
<dbReference type="STRING" id="529505.SAMN05421761_12811"/>
<dbReference type="OrthoDB" id="822409at2"/>
<evidence type="ECO:0000259" key="4">
    <source>
        <dbReference type="PROSITE" id="PS50930"/>
    </source>
</evidence>
<keyword evidence="6" id="KW-1185">Reference proteome</keyword>
<evidence type="ECO:0000256" key="1">
    <source>
        <dbReference type="ARBA" id="ARBA00022553"/>
    </source>
</evidence>
<dbReference type="InterPro" id="IPR001789">
    <property type="entry name" value="Sig_transdc_resp-reg_receiver"/>
</dbReference>
<dbReference type="Pfam" id="PF00072">
    <property type="entry name" value="Response_reg"/>
    <property type="match status" value="1"/>
</dbReference>
<organism evidence="5 6">
    <name type="scientific">Belliella pelovolcani</name>
    <dbReference type="NCBI Taxonomy" id="529505"/>
    <lineage>
        <taxon>Bacteria</taxon>
        <taxon>Pseudomonadati</taxon>
        <taxon>Bacteroidota</taxon>
        <taxon>Cytophagia</taxon>
        <taxon>Cytophagales</taxon>
        <taxon>Cyclobacteriaceae</taxon>
        <taxon>Belliella</taxon>
    </lineage>
</organism>
<feature type="domain" description="HTH LytTR-type" evidence="4">
    <location>
        <begin position="184"/>
        <end position="243"/>
    </location>
</feature>
<proteinExistence type="predicted"/>
<dbReference type="AlphaFoldDB" id="A0A1N7Q3Z6"/>
<name>A0A1N7Q3Z6_9BACT</name>
<dbReference type="SMART" id="SM00448">
    <property type="entry name" value="REC"/>
    <property type="match status" value="1"/>
</dbReference>
<dbReference type="PANTHER" id="PTHR44591:SF20">
    <property type="entry name" value="PROTEIN PILH"/>
    <property type="match status" value="1"/>
</dbReference>